<feature type="domain" description="YrdC-like" evidence="1">
    <location>
        <begin position="13"/>
        <end position="217"/>
    </location>
</feature>
<dbReference type="InterPro" id="IPR006070">
    <property type="entry name" value="Sua5-like_dom"/>
</dbReference>
<accession>A0A0X8FK40</accession>
<keyword evidence="3" id="KW-1185">Reference proteome</keyword>
<dbReference type="InterPro" id="IPR017945">
    <property type="entry name" value="DHBP_synth_RibB-like_a/b_dom"/>
</dbReference>
<dbReference type="STRING" id="128944.AWM75_01660"/>
<sequence length="264" mass="29561">MTNVADKMVHWDGTPNQQAIDILLGEGGMIVSPTKVGYILGTSDKAGLERKFEVKHRKRNKPGVTLCGSMEQLKALAKMTPEIEAFYQQCWDEDILMGCILPWQEEAKAKYMPQDGTEELATDVRGTSCFVIKFGTPGEQIAAELWERDKKLMFASSANPSGKGNRGQVAYIGEEIEQEADLIIEADDYVAAQQPGKTVESRYEQGVMVAFVDDEKGELVPEQGDQRDVSPAPILIRKGIYNDRILAILSEHFNTWHHQHGHYY</sequence>
<proteinExistence type="predicted"/>
<dbReference type="Gene3D" id="3.90.870.10">
    <property type="entry name" value="DHBP synthase"/>
    <property type="match status" value="1"/>
</dbReference>
<reference evidence="3" key="2">
    <citation type="submission" date="2016-01" db="EMBL/GenBank/DDBJ databases">
        <title>Six Aerococcus type strain genome sequencing and assembly using PacBio and Illumina Hiseq.</title>
        <authorList>
            <person name="Carkaci D."/>
            <person name="Dargis R."/>
            <person name="Nielsen X.C."/>
            <person name="Skovgaard O."/>
            <person name="Fuursted K."/>
            <person name="Christensen J.J."/>
        </authorList>
    </citation>
    <scope>NUCLEOTIDE SEQUENCE [LARGE SCALE GENOMIC DNA]</scope>
    <source>
        <strain evidence="3">CCUG42038B</strain>
    </source>
</reference>
<dbReference type="RefSeq" id="WP_067977470.1">
    <property type="nucleotide sequence ID" value="NZ_CP014163.1"/>
</dbReference>
<dbReference type="AlphaFoldDB" id="A0A0X8FK40"/>
<dbReference type="OrthoDB" id="2135299at2"/>
<reference evidence="2 3" key="1">
    <citation type="journal article" date="2016" name="Genome Announc.">
        <title>Complete Genome Sequences of Aerococcus christensenii CCUG 28831T, Aerococcus sanguinicola CCUG 43001T, Aerococcus urinae CCUG 36881T, Aerococcus urinaeequi CCUG 28094T, Aerococcus urinaehominis CCUG 42038 BT, and Aerococcus viridans CCUG 4311T.</title>
        <authorList>
            <person name="Carkaci D."/>
            <person name="Dargis R."/>
            <person name="Nielsen X.C."/>
            <person name="Skovgaard O."/>
            <person name="Fuursted K."/>
            <person name="Christensen J.J."/>
        </authorList>
    </citation>
    <scope>NUCLEOTIDE SEQUENCE [LARGE SCALE GENOMIC DNA]</scope>
    <source>
        <strain evidence="2 3">CCUG42038B</strain>
    </source>
</reference>
<dbReference type="EMBL" id="CP014163">
    <property type="protein sequence ID" value="AMB98777.1"/>
    <property type="molecule type" value="Genomic_DNA"/>
</dbReference>
<dbReference type="KEGG" id="auh:AWM75_01660"/>
<evidence type="ECO:0000313" key="2">
    <source>
        <dbReference type="EMBL" id="AMB98777.1"/>
    </source>
</evidence>
<dbReference type="Proteomes" id="UP000062260">
    <property type="component" value="Chromosome"/>
</dbReference>
<organism evidence="2 3">
    <name type="scientific">Aerococcus urinaehominis</name>
    <dbReference type="NCBI Taxonomy" id="128944"/>
    <lineage>
        <taxon>Bacteria</taxon>
        <taxon>Bacillati</taxon>
        <taxon>Bacillota</taxon>
        <taxon>Bacilli</taxon>
        <taxon>Lactobacillales</taxon>
        <taxon>Aerococcaceae</taxon>
        <taxon>Aerococcus</taxon>
    </lineage>
</organism>
<dbReference type="PROSITE" id="PS51163">
    <property type="entry name" value="YRDC"/>
    <property type="match status" value="1"/>
</dbReference>
<evidence type="ECO:0000313" key="3">
    <source>
        <dbReference type="Proteomes" id="UP000062260"/>
    </source>
</evidence>
<dbReference type="SUPFAM" id="SSF55821">
    <property type="entry name" value="YrdC/RibB"/>
    <property type="match status" value="1"/>
</dbReference>
<gene>
    <name evidence="2" type="ORF">AWM75_01660</name>
</gene>
<protein>
    <submittedName>
        <fullName evidence="2">Translation factor (SUA5)</fullName>
    </submittedName>
</protein>
<name>A0A0X8FK40_9LACT</name>
<dbReference type="Pfam" id="PF01300">
    <property type="entry name" value="Sua5_yciO_yrdC"/>
    <property type="match status" value="1"/>
</dbReference>
<evidence type="ECO:0000259" key="1">
    <source>
        <dbReference type="PROSITE" id="PS51163"/>
    </source>
</evidence>
<dbReference type="GO" id="GO:0003725">
    <property type="term" value="F:double-stranded RNA binding"/>
    <property type="evidence" value="ECO:0007669"/>
    <property type="project" value="InterPro"/>
</dbReference>